<reference evidence="2" key="1">
    <citation type="submission" date="2016-10" db="EMBL/GenBank/DDBJ databases">
        <authorList>
            <person name="Varghese N."/>
            <person name="Submissions S."/>
        </authorList>
    </citation>
    <scope>NUCLEOTIDE SEQUENCE [LARGE SCALE GENOMIC DNA]</scope>
    <source>
        <strain evidence="2">GAS369</strain>
    </source>
</reference>
<dbReference type="EMBL" id="LT629750">
    <property type="protein sequence ID" value="SDS95392.1"/>
    <property type="molecule type" value="Genomic_DNA"/>
</dbReference>
<evidence type="ECO:0000313" key="1">
    <source>
        <dbReference type="EMBL" id="SDS95392.1"/>
    </source>
</evidence>
<name>A0A1H1WEE2_9BRAD</name>
<proteinExistence type="predicted"/>
<keyword evidence="2" id="KW-1185">Reference proteome</keyword>
<dbReference type="Proteomes" id="UP000243904">
    <property type="component" value="Chromosome I"/>
</dbReference>
<protein>
    <submittedName>
        <fullName evidence="1">Uncharacterized protein</fullName>
    </submittedName>
</protein>
<dbReference type="RefSeq" id="WP_100387160.1">
    <property type="nucleotide sequence ID" value="NZ_LT629750.1"/>
</dbReference>
<organism evidence="1 2">
    <name type="scientific">Bradyrhizobium canariense</name>
    <dbReference type="NCBI Taxonomy" id="255045"/>
    <lineage>
        <taxon>Bacteria</taxon>
        <taxon>Pseudomonadati</taxon>
        <taxon>Pseudomonadota</taxon>
        <taxon>Alphaproteobacteria</taxon>
        <taxon>Hyphomicrobiales</taxon>
        <taxon>Nitrobacteraceae</taxon>
        <taxon>Bradyrhizobium</taxon>
    </lineage>
</organism>
<accession>A0A1H1WEE2</accession>
<evidence type="ECO:0000313" key="2">
    <source>
        <dbReference type="Proteomes" id="UP000243904"/>
    </source>
</evidence>
<sequence length="126" mass="13485">MEIETQALTSCEVAADGDAISLGFVDSNGKPATIRLSLNQVGALAMTLPGLIDKALQTRFGDQSLRYAYPLASWVVEQSSDPTQGMVTLRTVDGFSVCFSIPRDQQSELGEALVAQPAQKMALRAH</sequence>
<dbReference type="AlphaFoldDB" id="A0A1H1WEE2"/>
<gene>
    <name evidence="1" type="ORF">SAMN05444158_3810</name>
</gene>